<gene>
    <name evidence="2" type="ORF">JOC94_002443</name>
</gene>
<dbReference type="Proteomes" id="UP000823485">
    <property type="component" value="Unassembled WGS sequence"/>
</dbReference>
<dbReference type="EMBL" id="JAFBFH010000014">
    <property type="protein sequence ID" value="MBM7715456.1"/>
    <property type="molecule type" value="Genomic_DNA"/>
</dbReference>
<evidence type="ECO:0000313" key="3">
    <source>
        <dbReference type="Proteomes" id="UP000823485"/>
    </source>
</evidence>
<feature type="region of interest" description="Disordered" evidence="1">
    <location>
        <begin position="28"/>
        <end position="47"/>
    </location>
</feature>
<evidence type="ECO:0000313" key="2">
    <source>
        <dbReference type="EMBL" id="MBM7715456.1"/>
    </source>
</evidence>
<protein>
    <submittedName>
        <fullName evidence="2">Uncharacterized protein</fullName>
    </submittedName>
</protein>
<keyword evidence="3" id="KW-1185">Reference proteome</keyword>
<reference evidence="2 3" key="1">
    <citation type="submission" date="2021-01" db="EMBL/GenBank/DDBJ databases">
        <title>Genomic Encyclopedia of Type Strains, Phase IV (KMG-IV): sequencing the most valuable type-strain genomes for metagenomic binning, comparative biology and taxonomic classification.</title>
        <authorList>
            <person name="Goeker M."/>
        </authorList>
    </citation>
    <scope>NUCLEOTIDE SEQUENCE [LARGE SCALE GENOMIC DNA]</scope>
    <source>
        <strain evidence="2 3">DSM 105453</strain>
    </source>
</reference>
<dbReference type="RefSeq" id="WP_205179397.1">
    <property type="nucleotide sequence ID" value="NZ_JAFBFH010000014.1"/>
</dbReference>
<name>A0ABS2RA11_9BACI</name>
<comment type="caution">
    <text evidence="2">The sequence shown here is derived from an EMBL/GenBank/DDBJ whole genome shotgun (WGS) entry which is preliminary data.</text>
</comment>
<sequence>MTRCLVSFLFVKRSVQVNPPFRTIKGMETEHQDVSKAGSRRNGVLRS</sequence>
<organism evidence="2 3">
    <name type="scientific">Siminovitchia thermophila</name>
    <dbReference type="NCBI Taxonomy" id="1245522"/>
    <lineage>
        <taxon>Bacteria</taxon>
        <taxon>Bacillati</taxon>
        <taxon>Bacillota</taxon>
        <taxon>Bacilli</taxon>
        <taxon>Bacillales</taxon>
        <taxon>Bacillaceae</taxon>
        <taxon>Siminovitchia</taxon>
    </lineage>
</organism>
<evidence type="ECO:0000256" key="1">
    <source>
        <dbReference type="SAM" id="MobiDB-lite"/>
    </source>
</evidence>
<accession>A0ABS2RA11</accession>
<proteinExistence type="predicted"/>